<dbReference type="Pfam" id="PF00149">
    <property type="entry name" value="Metallophos"/>
    <property type="match status" value="1"/>
</dbReference>
<dbReference type="NCBIfam" id="TIGR04123">
    <property type="entry name" value="P_estr_lig_assc"/>
    <property type="match status" value="1"/>
</dbReference>
<evidence type="ECO:0000313" key="3">
    <source>
        <dbReference type="Proteomes" id="UP000190339"/>
    </source>
</evidence>
<gene>
    <name evidence="2" type="ORF">SAMN05660866_01394</name>
</gene>
<dbReference type="EMBL" id="FUYL01000003">
    <property type="protein sequence ID" value="SKB42029.1"/>
    <property type="molecule type" value="Genomic_DNA"/>
</dbReference>
<dbReference type="SUPFAM" id="SSF56300">
    <property type="entry name" value="Metallo-dependent phosphatases"/>
    <property type="match status" value="1"/>
</dbReference>
<dbReference type="InterPro" id="IPR004843">
    <property type="entry name" value="Calcineurin-like_PHP"/>
</dbReference>
<proteinExistence type="predicted"/>
<feature type="domain" description="Calcineurin-like phosphoesterase" evidence="1">
    <location>
        <begin position="28"/>
        <end position="119"/>
    </location>
</feature>
<dbReference type="STRING" id="561365.SAMN05660866_01394"/>
<dbReference type="InterPro" id="IPR029052">
    <property type="entry name" value="Metallo-depent_PP-like"/>
</dbReference>
<name>A0A1T5B4N5_9FLAO</name>
<organism evidence="2 3">
    <name type="scientific">Maribacter arcticus</name>
    <dbReference type="NCBI Taxonomy" id="561365"/>
    <lineage>
        <taxon>Bacteria</taxon>
        <taxon>Pseudomonadati</taxon>
        <taxon>Bacteroidota</taxon>
        <taxon>Flavobacteriia</taxon>
        <taxon>Flavobacteriales</taxon>
        <taxon>Flavobacteriaceae</taxon>
        <taxon>Maribacter</taxon>
    </lineage>
</organism>
<dbReference type="GO" id="GO:0016787">
    <property type="term" value="F:hydrolase activity"/>
    <property type="evidence" value="ECO:0007669"/>
    <property type="project" value="InterPro"/>
</dbReference>
<dbReference type="AlphaFoldDB" id="A0A1T5B4N5"/>
<dbReference type="OrthoDB" id="9795838at2"/>
<dbReference type="InterPro" id="IPR026336">
    <property type="entry name" value="PdeM-like"/>
</dbReference>
<dbReference type="RefSeq" id="WP_079511871.1">
    <property type="nucleotide sequence ID" value="NZ_FUYL01000003.1"/>
</dbReference>
<dbReference type="Proteomes" id="UP000190339">
    <property type="component" value="Unassembled WGS sequence"/>
</dbReference>
<dbReference type="PANTHER" id="PTHR39323:SF1">
    <property type="entry name" value="BLR1149 PROTEIN"/>
    <property type="match status" value="1"/>
</dbReference>
<dbReference type="Gene3D" id="3.60.21.10">
    <property type="match status" value="1"/>
</dbReference>
<keyword evidence="3" id="KW-1185">Reference proteome</keyword>
<sequence>MTHPIQLQGQSFQMHFSGALFWVEKSMLLISDVHLGKISHFRKYGAAVPQNAVQQNFEAMTMAIEFFKPTKVVFLGDLFHSSLNKEWELFENWVNTITSEMILVSGNHDIISPLKYEDIHITVISELVLDSFLLTHHPEERDGFFNFSGHIHPAIKLSGLGRQSVRLPCFYKTESQMILPAFGEFTGTYTLEPCDGCEVFALLGDSVLPVPIKEVKKKRSFRKKSI</sequence>
<accession>A0A1T5B4N5</accession>
<dbReference type="PANTHER" id="PTHR39323">
    <property type="entry name" value="BLR1149 PROTEIN"/>
    <property type="match status" value="1"/>
</dbReference>
<evidence type="ECO:0000259" key="1">
    <source>
        <dbReference type="Pfam" id="PF00149"/>
    </source>
</evidence>
<reference evidence="3" key="1">
    <citation type="submission" date="2017-02" db="EMBL/GenBank/DDBJ databases">
        <authorList>
            <person name="Varghese N."/>
            <person name="Submissions S."/>
        </authorList>
    </citation>
    <scope>NUCLEOTIDE SEQUENCE [LARGE SCALE GENOMIC DNA]</scope>
    <source>
        <strain evidence="3">DSM 23546</strain>
    </source>
</reference>
<protein>
    <submittedName>
        <fullName evidence="2">Putative phosphoesterase</fullName>
    </submittedName>
</protein>
<evidence type="ECO:0000313" key="2">
    <source>
        <dbReference type="EMBL" id="SKB42029.1"/>
    </source>
</evidence>